<evidence type="ECO:0000313" key="1">
    <source>
        <dbReference type="EMBL" id="CAF4162700.1"/>
    </source>
</evidence>
<evidence type="ECO:0000313" key="2">
    <source>
        <dbReference type="Proteomes" id="UP000663851"/>
    </source>
</evidence>
<gene>
    <name evidence="1" type="ORF">HFQ381_LOCUS5070</name>
</gene>
<dbReference type="AlphaFoldDB" id="A0A819YR75"/>
<dbReference type="EMBL" id="CAJOBO010000208">
    <property type="protein sequence ID" value="CAF4162700.1"/>
    <property type="molecule type" value="Genomic_DNA"/>
</dbReference>
<sequence>MADKNYLNLSFYKDFSTIYLKSSEIQLFAIHDNSIVYCDNYKSSASSCGSDLQPYFEHKNAKQLSPDFSIKCTEFEGRIMQMEYCSCLNEFINATGLELCTLNKAYGKKKFRTTKYFDITSTQFPGILEKFVFHSTKTYQIYFLVKAISYTLIQCDLRKNFLILTNWDYLENDDNNNRNLPTTMNRQATTSNTQSSDLKILLWVTI</sequence>
<organism evidence="1 2">
    <name type="scientific">Rotaria socialis</name>
    <dbReference type="NCBI Taxonomy" id="392032"/>
    <lineage>
        <taxon>Eukaryota</taxon>
        <taxon>Metazoa</taxon>
        <taxon>Spiralia</taxon>
        <taxon>Gnathifera</taxon>
        <taxon>Rotifera</taxon>
        <taxon>Eurotatoria</taxon>
        <taxon>Bdelloidea</taxon>
        <taxon>Philodinida</taxon>
        <taxon>Philodinidae</taxon>
        <taxon>Rotaria</taxon>
    </lineage>
</organism>
<name>A0A819YR75_9BILA</name>
<accession>A0A819YR75</accession>
<dbReference type="Proteomes" id="UP000663851">
    <property type="component" value="Unassembled WGS sequence"/>
</dbReference>
<proteinExistence type="predicted"/>
<protein>
    <submittedName>
        <fullName evidence="1">Uncharacterized protein</fullName>
    </submittedName>
</protein>
<comment type="caution">
    <text evidence="1">The sequence shown here is derived from an EMBL/GenBank/DDBJ whole genome shotgun (WGS) entry which is preliminary data.</text>
</comment>
<reference evidence="1" key="1">
    <citation type="submission" date="2021-02" db="EMBL/GenBank/DDBJ databases">
        <authorList>
            <person name="Nowell W R."/>
        </authorList>
    </citation>
    <scope>NUCLEOTIDE SEQUENCE</scope>
</reference>